<accession>A0ABV9IDG2</accession>
<dbReference type="EMBL" id="JBHSEI010000011">
    <property type="protein sequence ID" value="MFC4639993.1"/>
    <property type="molecule type" value="Genomic_DNA"/>
</dbReference>
<protein>
    <submittedName>
        <fullName evidence="1">DUF4384 domain-containing protein</fullName>
    </submittedName>
</protein>
<reference evidence="2" key="1">
    <citation type="journal article" date="2019" name="Int. J. Syst. Evol. Microbiol.">
        <title>The Global Catalogue of Microorganisms (GCM) 10K type strain sequencing project: providing services to taxonomists for standard genome sequencing and annotation.</title>
        <authorList>
            <consortium name="The Broad Institute Genomics Platform"/>
            <consortium name="The Broad Institute Genome Sequencing Center for Infectious Disease"/>
            <person name="Wu L."/>
            <person name="Ma J."/>
        </authorList>
    </citation>
    <scope>NUCLEOTIDE SEQUENCE [LARGE SCALE GENOMIC DNA]</scope>
    <source>
        <strain evidence="2">CCUG 55995</strain>
    </source>
</reference>
<evidence type="ECO:0000313" key="1">
    <source>
        <dbReference type="EMBL" id="MFC4639993.1"/>
    </source>
</evidence>
<organism evidence="1 2">
    <name type="scientific">Deinococcus hohokamensis</name>
    <dbReference type="NCBI Taxonomy" id="309883"/>
    <lineage>
        <taxon>Bacteria</taxon>
        <taxon>Thermotogati</taxon>
        <taxon>Deinococcota</taxon>
        <taxon>Deinococci</taxon>
        <taxon>Deinococcales</taxon>
        <taxon>Deinococcaceae</taxon>
        <taxon>Deinococcus</taxon>
    </lineage>
</organism>
<comment type="caution">
    <text evidence="1">The sequence shown here is derived from an EMBL/GenBank/DDBJ whole genome shotgun (WGS) entry which is preliminary data.</text>
</comment>
<name>A0ABV9IDG2_9DEIO</name>
<evidence type="ECO:0000313" key="2">
    <source>
        <dbReference type="Proteomes" id="UP001595952"/>
    </source>
</evidence>
<gene>
    <name evidence="1" type="ORF">ACFO0D_16825</name>
</gene>
<keyword evidence="2" id="KW-1185">Reference proteome</keyword>
<dbReference type="Proteomes" id="UP001595952">
    <property type="component" value="Unassembled WGS sequence"/>
</dbReference>
<proteinExistence type="predicted"/>
<dbReference type="RefSeq" id="WP_380062990.1">
    <property type="nucleotide sequence ID" value="NZ_JBHSEI010000011.1"/>
</dbReference>
<sequence length="59" mass="6279">MGSHSLQAGGTFVKANPTRVFPASGVRSTFGLTLPQGLNRVLAVASRTPAIWRKSHFKA</sequence>